<proteinExistence type="predicted"/>
<dbReference type="SUPFAM" id="SSF57667">
    <property type="entry name" value="beta-beta-alpha zinc fingers"/>
    <property type="match status" value="2"/>
</dbReference>
<evidence type="ECO:0000256" key="7">
    <source>
        <dbReference type="PROSITE-ProRule" id="PRU01263"/>
    </source>
</evidence>
<evidence type="ECO:0000256" key="8">
    <source>
        <dbReference type="SAM" id="MobiDB-lite"/>
    </source>
</evidence>
<keyword evidence="1 7" id="KW-0479">Metal-binding</keyword>
<dbReference type="FunFam" id="3.30.160.60:FF:001119">
    <property type="entry name" value="zinc finger protein 408"/>
    <property type="match status" value="1"/>
</dbReference>
<dbReference type="eggNOG" id="KOG1721">
    <property type="taxonomic scope" value="Eukaryota"/>
</dbReference>
<dbReference type="Proteomes" id="UP000008792">
    <property type="component" value="Unassembled WGS sequence"/>
</dbReference>
<evidence type="ECO:0000256" key="4">
    <source>
        <dbReference type="ARBA" id="ARBA00022833"/>
    </source>
</evidence>
<dbReference type="GO" id="GO:0005634">
    <property type="term" value="C:nucleus"/>
    <property type="evidence" value="ECO:0007669"/>
    <property type="project" value="InterPro"/>
</dbReference>
<dbReference type="SMR" id="B4LEN5"/>
<dbReference type="SMART" id="SM00868">
    <property type="entry name" value="zf-AD"/>
    <property type="match status" value="1"/>
</dbReference>
<evidence type="ECO:0000313" key="11">
    <source>
        <dbReference type="EMBL" id="EDW69120.1"/>
    </source>
</evidence>
<gene>
    <name evidence="11" type="primary">Dvir\GJ12300</name>
    <name evidence="11" type="ORF">Dvir_GJ12300</name>
</gene>
<dbReference type="SMART" id="SM00355">
    <property type="entry name" value="ZnF_C2H2"/>
    <property type="match status" value="3"/>
</dbReference>
<keyword evidence="3 6" id="KW-0863">Zinc-finger</keyword>
<accession>B4LEN5</accession>
<dbReference type="InterPro" id="IPR013087">
    <property type="entry name" value="Znf_C2H2_type"/>
</dbReference>
<feature type="binding site" evidence="7">
    <location>
        <position position="53"/>
    </location>
    <ligand>
        <name>Zn(2+)</name>
        <dbReference type="ChEBI" id="CHEBI:29105"/>
    </ligand>
</feature>
<dbReference type="InParanoid" id="B4LEN5"/>
<keyword evidence="2" id="KW-0677">Repeat</keyword>
<feature type="binding site" evidence="7">
    <location>
        <position position="8"/>
    </location>
    <ligand>
        <name>Zn(2+)</name>
        <dbReference type="ChEBI" id="CHEBI:29105"/>
    </ligand>
</feature>
<dbReference type="Gene3D" id="3.40.1800.20">
    <property type="match status" value="1"/>
</dbReference>
<keyword evidence="5" id="KW-0539">Nucleus</keyword>
<dbReference type="GO" id="GO:0000981">
    <property type="term" value="F:DNA-binding transcription factor activity, RNA polymerase II-specific"/>
    <property type="evidence" value="ECO:0007669"/>
    <property type="project" value="TreeGrafter"/>
</dbReference>
<dbReference type="Pfam" id="PF07776">
    <property type="entry name" value="zf-AD"/>
    <property type="match status" value="1"/>
</dbReference>
<sequence>MDKVCRVCLSSADLVDIYAEGQLPEGEPSLAEMLNACVKNQVKPTDKLTKMICKSCIVDVRVAFRLRRKSEESHKKLINTCLNENDMEDFIDMLEAEDWELVKDSIKQELEESSELDSQAESLPESQSTAESNMPSRRKKPYVCKICGKAFRANANLTIHHRSHTGERPFKCPKCNKCFTQLSALKPHQIVHTRERSFKCCHCPKDFTSKYNLLKHISNNHSPKEPQINADNKKRDDRLKARHATTNKKDPAAEADTANK</sequence>
<feature type="domain" description="ZAD" evidence="10">
    <location>
        <begin position="3"/>
        <end position="80"/>
    </location>
</feature>
<keyword evidence="4 7" id="KW-0862">Zinc</keyword>
<dbReference type="PROSITE" id="PS50157">
    <property type="entry name" value="ZINC_FINGER_C2H2_2"/>
    <property type="match status" value="3"/>
</dbReference>
<dbReference type="OMA" id="EWILTEV"/>
<evidence type="ECO:0000259" key="10">
    <source>
        <dbReference type="PROSITE" id="PS51915"/>
    </source>
</evidence>
<evidence type="ECO:0000256" key="3">
    <source>
        <dbReference type="ARBA" id="ARBA00022771"/>
    </source>
</evidence>
<dbReference type="GO" id="GO:0000978">
    <property type="term" value="F:RNA polymerase II cis-regulatory region sequence-specific DNA binding"/>
    <property type="evidence" value="ECO:0007669"/>
    <property type="project" value="TreeGrafter"/>
</dbReference>
<feature type="region of interest" description="Disordered" evidence="8">
    <location>
        <begin position="217"/>
        <end position="260"/>
    </location>
</feature>
<dbReference type="PROSITE" id="PS00028">
    <property type="entry name" value="ZINC_FINGER_C2H2_1"/>
    <property type="match status" value="3"/>
</dbReference>
<feature type="binding site" evidence="7">
    <location>
        <position position="5"/>
    </location>
    <ligand>
        <name>Zn(2+)</name>
        <dbReference type="ChEBI" id="CHEBI:29105"/>
    </ligand>
</feature>
<dbReference type="PhylomeDB" id="B4LEN5"/>
<dbReference type="Pfam" id="PF00096">
    <property type="entry name" value="zf-C2H2"/>
    <property type="match status" value="3"/>
</dbReference>
<evidence type="ECO:0000256" key="6">
    <source>
        <dbReference type="PROSITE-ProRule" id="PRU00042"/>
    </source>
</evidence>
<keyword evidence="12" id="KW-1185">Reference proteome</keyword>
<organism evidence="11 12">
    <name type="scientific">Drosophila virilis</name>
    <name type="common">Fruit fly</name>
    <dbReference type="NCBI Taxonomy" id="7244"/>
    <lineage>
        <taxon>Eukaryota</taxon>
        <taxon>Metazoa</taxon>
        <taxon>Ecdysozoa</taxon>
        <taxon>Arthropoda</taxon>
        <taxon>Hexapoda</taxon>
        <taxon>Insecta</taxon>
        <taxon>Pterygota</taxon>
        <taxon>Neoptera</taxon>
        <taxon>Endopterygota</taxon>
        <taxon>Diptera</taxon>
        <taxon>Brachycera</taxon>
        <taxon>Muscomorpha</taxon>
        <taxon>Ephydroidea</taxon>
        <taxon>Drosophilidae</taxon>
        <taxon>Drosophila</taxon>
    </lineage>
</organism>
<dbReference type="PANTHER" id="PTHR23235:SF142">
    <property type="entry name" value="ZINC FINGER PROTEIN 384"/>
    <property type="match status" value="1"/>
</dbReference>
<feature type="binding site" evidence="7">
    <location>
        <position position="56"/>
    </location>
    <ligand>
        <name>Zn(2+)</name>
        <dbReference type="ChEBI" id="CHEBI:29105"/>
    </ligand>
</feature>
<dbReference type="AlphaFoldDB" id="B4LEN5"/>
<evidence type="ECO:0000256" key="2">
    <source>
        <dbReference type="ARBA" id="ARBA00022737"/>
    </source>
</evidence>
<feature type="region of interest" description="Disordered" evidence="8">
    <location>
        <begin position="112"/>
        <end position="137"/>
    </location>
</feature>
<dbReference type="InterPro" id="IPR012934">
    <property type="entry name" value="Znf_AD"/>
</dbReference>
<dbReference type="PROSITE" id="PS51915">
    <property type="entry name" value="ZAD"/>
    <property type="match status" value="1"/>
</dbReference>
<evidence type="ECO:0000256" key="5">
    <source>
        <dbReference type="ARBA" id="ARBA00023242"/>
    </source>
</evidence>
<feature type="compositionally biased region" description="Basic and acidic residues" evidence="8">
    <location>
        <begin position="247"/>
        <end position="260"/>
    </location>
</feature>
<feature type="domain" description="C2H2-type" evidence="9">
    <location>
        <begin position="198"/>
        <end position="226"/>
    </location>
</feature>
<dbReference type="HOGENOM" id="CLU_1070678_0_0_1"/>
<dbReference type="OrthoDB" id="427030at2759"/>
<dbReference type="EMBL" id="CH940647">
    <property type="protein sequence ID" value="EDW69120.1"/>
    <property type="molecule type" value="Genomic_DNA"/>
</dbReference>
<dbReference type="STRING" id="7244.B4LEN5"/>
<reference evidence="11 12" key="1">
    <citation type="journal article" date="2007" name="Nature">
        <title>Evolution of genes and genomes on the Drosophila phylogeny.</title>
        <authorList>
            <consortium name="Drosophila 12 Genomes Consortium"/>
            <person name="Clark A.G."/>
            <person name="Eisen M.B."/>
            <person name="Smith D.R."/>
            <person name="Bergman C.M."/>
            <person name="Oliver B."/>
            <person name="Markow T.A."/>
            <person name="Kaufman T.C."/>
            <person name="Kellis M."/>
            <person name="Gelbart W."/>
            <person name="Iyer V.N."/>
            <person name="Pollard D.A."/>
            <person name="Sackton T.B."/>
            <person name="Larracuente A.M."/>
            <person name="Singh N.D."/>
            <person name="Abad J.P."/>
            <person name="Abt D.N."/>
            <person name="Adryan B."/>
            <person name="Aguade M."/>
            <person name="Akashi H."/>
            <person name="Anderson W.W."/>
            <person name="Aquadro C.F."/>
            <person name="Ardell D.H."/>
            <person name="Arguello R."/>
            <person name="Artieri C.G."/>
            <person name="Barbash D.A."/>
            <person name="Barker D."/>
            <person name="Barsanti P."/>
            <person name="Batterham P."/>
            <person name="Batzoglou S."/>
            <person name="Begun D."/>
            <person name="Bhutkar A."/>
            <person name="Blanco E."/>
            <person name="Bosak S.A."/>
            <person name="Bradley R.K."/>
            <person name="Brand A.D."/>
            <person name="Brent M.R."/>
            <person name="Brooks A.N."/>
            <person name="Brown R.H."/>
            <person name="Butlin R.K."/>
            <person name="Caggese C."/>
            <person name="Calvi B.R."/>
            <person name="Bernardo de Carvalho A."/>
            <person name="Caspi A."/>
            <person name="Castrezana S."/>
            <person name="Celniker S.E."/>
            <person name="Chang J.L."/>
            <person name="Chapple C."/>
            <person name="Chatterji S."/>
            <person name="Chinwalla A."/>
            <person name="Civetta A."/>
            <person name="Clifton S.W."/>
            <person name="Comeron J.M."/>
            <person name="Costello J.C."/>
            <person name="Coyne J.A."/>
            <person name="Daub J."/>
            <person name="David R.G."/>
            <person name="Delcher A.L."/>
            <person name="Delehaunty K."/>
            <person name="Do C.B."/>
            <person name="Ebling H."/>
            <person name="Edwards K."/>
            <person name="Eickbush T."/>
            <person name="Evans J.D."/>
            <person name="Filipski A."/>
            <person name="Findeiss S."/>
            <person name="Freyhult E."/>
            <person name="Fulton L."/>
            <person name="Fulton R."/>
            <person name="Garcia A.C."/>
            <person name="Gardiner A."/>
            <person name="Garfield D.A."/>
            <person name="Garvin B.E."/>
            <person name="Gibson G."/>
            <person name="Gilbert D."/>
            <person name="Gnerre S."/>
            <person name="Godfrey J."/>
            <person name="Good R."/>
            <person name="Gotea V."/>
            <person name="Gravely B."/>
            <person name="Greenberg A.J."/>
            <person name="Griffiths-Jones S."/>
            <person name="Gross S."/>
            <person name="Guigo R."/>
            <person name="Gustafson E.A."/>
            <person name="Haerty W."/>
            <person name="Hahn M.W."/>
            <person name="Halligan D.L."/>
            <person name="Halpern A.L."/>
            <person name="Halter G.M."/>
            <person name="Han M.V."/>
            <person name="Heger A."/>
            <person name="Hillier L."/>
            <person name="Hinrichs A.S."/>
            <person name="Holmes I."/>
            <person name="Hoskins R.A."/>
            <person name="Hubisz M.J."/>
            <person name="Hultmark D."/>
            <person name="Huntley M.A."/>
            <person name="Jaffe D.B."/>
            <person name="Jagadeeshan S."/>
            <person name="Jeck W.R."/>
            <person name="Johnson J."/>
            <person name="Jones C.D."/>
            <person name="Jordan W.C."/>
            <person name="Karpen G.H."/>
            <person name="Kataoka E."/>
            <person name="Keightley P.D."/>
            <person name="Kheradpour P."/>
            <person name="Kirkness E.F."/>
            <person name="Koerich L.B."/>
            <person name="Kristiansen K."/>
            <person name="Kudrna D."/>
            <person name="Kulathinal R.J."/>
            <person name="Kumar S."/>
            <person name="Kwok R."/>
            <person name="Lander E."/>
            <person name="Langley C.H."/>
            <person name="Lapoint R."/>
            <person name="Lazzaro B.P."/>
            <person name="Lee S.J."/>
            <person name="Levesque L."/>
            <person name="Li R."/>
            <person name="Lin C.F."/>
            <person name="Lin M.F."/>
            <person name="Lindblad-Toh K."/>
            <person name="Llopart A."/>
            <person name="Long M."/>
            <person name="Low L."/>
            <person name="Lozovsky E."/>
            <person name="Lu J."/>
            <person name="Luo M."/>
            <person name="Machado C.A."/>
            <person name="Makalowski W."/>
            <person name="Marzo M."/>
            <person name="Matsuda M."/>
            <person name="Matzkin L."/>
            <person name="McAllister B."/>
            <person name="McBride C.S."/>
            <person name="McKernan B."/>
            <person name="McKernan K."/>
            <person name="Mendez-Lago M."/>
            <person name="Minx P."/>
            <person name="Mollenhauer M.U."/>
            <person name="Montooth K."/>
            <person name="Mount S.M."/>
            <person name="Mu X."/>
            <person name="Myers E."/>
            <person name="Negre B."/>
            <person name="Newfeld S."/>
            <person name="Nielsen R."/>
            <person name="Noor M.A."/>
            <person name="O'Grady P."/>
            <person name="Pachter L."/>
            <person name="Papaceit M."/>
            <person name="Parisi M.J."/>
            <person name="Parisi M."/>
            <person name="Parts L."/>
            <person name="Pedersen J.S."/>
            <person name="Pesole G."/>
            <person name="Phillippy A.M."/>
            <person name="Ponting C.P."/>
            <person name="Pop M."/>
            <person name="Porcelli D."/>
            <person name="Powell J.R."/>
            <person name="Prohaska S."/>
            <person name="Pruitt K."/>
            <person name="Puig M."/>
            <person name="Quesneville H."/>
            <person name="Ram K.R."/>
            <person name="Rand D."/>
            <person name="Rasmussen M.D."/>
            <person name="Reed L.K."/>
            <person name="Reenan R."/>
            <person name="Reily A."/>
            <person name="Remington K.A."/>
            <person name="Rieger T.T."/>
            <person name="Ritchie M.G."/>
            <person name="Robin C."/>
            <person name="Rogers Y.H."/>
            <person name="Rohde C."/>
            <person name="Rozas J."/>
            <person name="Rubenfield M.J."/>
            <person name="Ruiz A."/>
            <person name="Russo S."/>
            <person name="Salzberg S.L."/>
            <person name="Sanchez-Gracia A."/>
            <person name="Saranga D.J."/>
            <person name="Sato H."/>
            <person name="Schaeffer S.W."/>
            <person name="Schatz M.C."/>
            <person name="Schlenke T."/>
            <person name="Schwartz R."/>
            <person name="Segarra C."/>
            <person name="Singh R.S."/>
            <person name="Sirot L."/>
            <person name="Sirota M."/>
            <person name="Sisneros N.B."/>
            <person name="Smith C.D."/>
            <person name="Smith T.F."/>
            <person name="Spieth J."/>
            <person name="Stage D.E."/>
            <person name="Stark A."/>
            <person name="Stephan W."/>
            <person name="Strausberg R.L."/>
            <person name="Strempel S."/>
            <person name="Sturgill D."/>
            <person name="Sutton G."/>
            <person name="Sutton G.G."/>
            <person name="Tao W."/>
            <person name="Teichmann S."/>
            <person name="Tobari Y.N."/>
            <person name="Tomimura Y."/>
            <person name="Tsolas J.M."/>
            <person name="Valente V.L."/>
            <person name="Venter E."/>
            <person name="Venter J.C."/>
            <person name="Vicario S."/>
            <person name="Vieira F.G."/>
            <person name="Vilella A.J."/>
            <person name="Villasante A."/>
            <person name="Walenz B."/>
            <person name="Wang J."/>
            <person name="Wasserman M."/>
            <person name="Watts T."/>
            <person name="Wilson D."/>
            <person name="Wilson R.K."/>
            <person name="Wing R.A."/>
            <person name="Wolfner M.F."/>
            <person name="Wong A."/>
            <person name="Wong G.K."/>
            <person name="Wu C.I."/>
            <person name="Wu G."/>
            <person name="Yamamoto D."/>
            <person name="Yang H.P."/>
            <person name="Yang S.P."/>
            <person name="Yorke J.A."/>
            <person name="Yoshida K."/>
            <person name="Zdobnov E."/>
            <person name="Zhang P."/>
            <person name="Zhang Y."/>
            <person name="Zimin A.V."/>
            <person name="Baldwin J."/>
            <person name="Abdouelleil A."/>
            <person name="Abdulkadir J."/>
            <person name="Abebe A."/>
            <person name="Abera B."/>
            <person name="Abreu J."/>
            <person name="Acer S.C."/>
            <person name="Aftuck L."/>
            <person name="Alexander A."/>
            <person name="An P."/>
            <person name="Anderson E."/>
            <person name="Anderson S."/>
            <person name="Arachi H."/>
            <person name="Azer M."/>
            <person name="Bachantsang P."/>
            <person name="Barry A."/>
            <person name="Bayul T."/>
            <person name="Berlin A."/>
            <person name="Bessette D."/>
            <person name="Bloom T."/>
            <person name="Blye J."/>
            <person name="Boguslavskiy L."/>
            <person name="Bonnet C."/>
            <person name="Boukhgalter B."/>
            <person name="Bourzgui I."/>
            <person name="Brown A."/>
            <person name="Cahill P."/>
            <person name="Channer S."/>
            <person name="Cheshatsang Y."/>
            <person name="Chuda L."/>
            <person name="Citroen M."/>
            <person name="Collymore A."/>
            <person name="Cooke P."/>
            <person name="Costello M."/>
            <person name="D'Aco K."/>
            <person name="Daza R."/>
            <person name="De Haan G."/>
            <person name="DeGray S."/>
            <person name="DeMaso C."/>
            <person name="Dhargay N."/>
            <person name="Dooley K."/>
            <person name="Dooley E."/>
            <person name="Doricent M."/>
            <person name="Dorje P."/>
            <person name="Dorjee K."/>
            <person name="Dupes A."/>
            <person name="Elong R."/>
            <person name="Falk J."/>
            <person name="Farina A."/>
            <person name="Faro S."/>
            <person name="Ferguson D."/>
            <person name="Fisher S."/>
            <person name="Foley C.D."/>
            <person name="Franke A."/>
            <person name="Friedrich D."/>
            <person name="Gadbois L."/>
            <person name="Gearin G."/>
            <person name="Gearin C.R."/>
            <person name="Giannoukos G."/>
            <person name="Goode T."/>
            <person name="Graham J."/>
            <person name="Grandbois E."/>
            <person name="Grewal S."/>
            <person name="Gyaltsen K."/>
            <person name="Hafez N."/>
            <person name="Hagos B."/>
            <person name="Hall J."/>
            <person name="Henson C."/>
            <person name="Hollinger A."/>
            <person name="Honan T."/>
            <person name="Huard M.D."/>
            <person name="Hughes L."/>
            <person name="Hurhula B."/>
            <person name="Husby M.E."/>
            <person name="Kamat A."/>
            <person name="Kanga B."/>
            <person name="Kashin S."/>
            <person name="Khazanovich D."/>
            <person name="Kisner P."/>
            <person name="Lance K."/>
            <person name="Lara M."/>
            <person name="Lee W."/>
            <person name="Lennon N."/>
            <person name="Letendre F."/>
            <person name="LeVine R."/>
            <person name="Lipovsky A."/>
            <person name="Liu X."/>
            <person name="Liu J."/>
            <person name="Liu S."/>
            <person name="Lokyitsang T."/>
            <person name="Lokyitsang Y."/>
            <person name="Lubonja R."/>
            <person name="Lui A."/>
            <person name="MacDonald P."/>
            <person name="Magnisalis V."/>
            <person name="Maru K."/>
            <person name="Matthews C."/>
            <person name="McCusker W."/>
            <person name="McDonough S."/>
            <person name="Mehta T."/>
            <person name="Meldrim J."/>
            <person name="Meneus L."/>
            <person name="Mihai O."/>
            <person name="Mihalev A."/>
            <person name="Mihova T."/>
            <person name="Mittelman R."/>
            <person name="Mlenga V."/>
            <person name="Montmayeur A."/>
            <person name="Mulrain L."/>
            <person name="Navidi A."/>
            <person name="Naylor J."/>
            <person name="Negash T."/>
            <person name="Nguyen T."/>
            <person name="Nguyen N."/>
            <person name="Nicol R."/>
            <person name="Norbu C."/>
            <person name="Norbu N."/>
            <person name="Novod N."/>
            <person name="O'Neill B."/>
            <person name="Osman S."/>
            <person name="Markiewicz E."/>
            <person name="Oyono O.L."/>
            <person name="Patti C."/>
            <person name="Phunkhang P."/>
            <person name="Pierre F."/>
            <person name="Priest M."/>
            <person name="Raghuraman S."/>
            <person name="Rege F."/>
            <person name="Reyes R."/>
            <person name="Rise C."/>
            <person name="Rogov P."/>
            <person name="Ross K."/>
            <person name="Ryan E."/>
            <person name="Settipalli S."/>
            <person name="Shea T."/>
            <person name="Sherpa N."/>
            <person name="Shi L."/>
            <person name="Shih D."/>
            <person name="Sparrow T."/>
            <person name="Spaulding J."/>
            <person name="Stalker J."/>
            <person name="Stange-Thomann N."/>
            <person name="Stavropoulos S."/>
            <person name="Stone C."/>
            <person name="Strader C."/>
            <person name="Tesfaye S."/>
            <person name="Thomson T."/>
            <person name="Thoulutsang Y."/>
            <person name="Thoulutsang D."/>
            <person name="Topham K."/>
            <person name="Topping I."/>
            <person name="Tsamla T."/>
            <person name="Vassiliev H."/>
            <person name="Vo A."/>
            <person name="Wangchuk T."/>
            <person name="Wangdi T."/>
            <person name="Weiand M."/>
            <person name="Wilkinson J."/>
            <person name="Wilson A."/>
            <person name="Yadav S."/>
            <person name="Young G."/>
            <person name="Yu Q."/>
            <person name="Zembek L."/>
            <person name="Zhong D."/>
            <person name="Zimmer A."/>
            <person name="Zwirko Z."/>
            <person name="Jaffe D.B."/>
            <person name="Alvarez P."/>
            <person name="Brockman W."/>
            <person name="Butler J."/>
            <person name="Chin C."/>
            <person name="Gnerre S."/>
            <person name="Grabherr M."/>
            <person name="Kleber M."/>
            <person name="Mauceli E."/>
            <person name="MacCallum I."/>
        </authorList>
    </citation>
    <scope>NUCLEOTIDE SEQUENCE [LARGE SCALE GENOMIC DNA]</scope>
    <source>
        <strain evidence="12">Tucson 15010-1051.87</strain>
    </source>
</reference>
<dbReference type="Gene3D" id="3.30.160.60">
    <property type="entry name" value="Classic Zinc Finger"/>
    <property type="match status" value="3"/>
</dbReference>
<name>B4LEN5_DROVI</name>
<dbReference type="PANTHER" id="PTHR23235">
    <property type="entry name" value="KRUEPPEL-LIKE TRANSCRIPTION FACTOR"/>
    <property type="match status" value="1"/>
</dbReference>
<protein>
    <submittedName>
        <fullName evidence="11">Uncharacterized protein</fullName>
    </submittedName>
</protein>
<feature type="domain" description="C2H2-type" evidence="9">
    <location>
        <begin position="170"/>
        <end position="197"/>
    </location>
</feature>
<evidence type="ECO:0000313" key="12">
    <source>
        <dbReference type="Proteomes" id="UP000008792"/>
    </source>
</evidence>
<evidence type="ECO:0000256" key="1">
    <source>
        <dbReference type="ARBA" id="ARBA00022723"/>
    </source>
</evidence>
<feature type="domain" description="C2H2-type" evidence="9">
    <location>
        <begin position="142"/>
        <end position="169"/>
    </location>
</feature>
<evidence type="ECO:0000259" key="9">
    <source>
        <dbReference type="PROSITE" id="PS50157"/>
    </source>
</evidence>
<dbReference type="InterPro" id="IPR036236">
    <property type="entry name" value="Znf_C2H2_sf"/>
</dbReference>
<dbReference type="GO" id="GO:0008270">
    <property type="term" value="F:zinc ion binding"/>
    <property type="evidence" value="ECO:0007669"/>
    <property type="project" value="UniProtKB-UniRule"/>
</dbReference>
<dbReference type="SUPFAM" id="SSF57716">
    <property type="entry name" value="Glucocorticoid receptor-like (DNA-binding domain)"/>
    <property type="match status" value="1"/>
</dbReference>
<dbReference type="FunFam" id="3.30.160.60:FF:001730">
    <property type="entry name" value="zinc finger protein 660"/>
    <property type="match status" value="1"/>
</dbReference>
<feature type="compositionally biased region" description="Polar residues" evidence="8">
    <location>
        <begin position="124"/>
        <end position="135"/>
    </location>
</feature>